<reference evidence="2" key="1">
    <citation type="journal article" date="2023" name="G3 (Bethesda)">
        <title>Genome assembly and association tests identify interacting loci associated with vigor, precocity, and sex in interspecific pistachio rootstocks.</title>
        <authorList>
            <person name="Palmer W."/>
            <person name="Jacygrad E."/>
            <person name="Sagayaradj S."/>
            <person name="Cavanaugh K."/>
            <person name="Han R."/>
            <person name="Bertier L."/>
            <person name="Beede B."/>
            <person name="Kafkas S."/>
            <person name="Golino D."/>
            <person name="Preece J."/>
            <person name="Michelmore R."/>
        </authorList>
    </citation>
    <scope>NUCLEOTIDE SEQUENCE [LARGE SCALE GENOMIC DNA]</scope>
</reference>
<accession>A0ACC1BZ31</accession>
<sequence length="120" mass="13875">MVCQNQAQGEKARLDRWQIRTTNWGTDGSKERDIPRLRNLLMLELQFLMNRILQSANEIHPLGAFHNVKNEKAVAPPGVWTSEDHDQTYNAGTAVRQYSSEVNNELIDGHYFPLKFVKEH</sequence>
<organism evidence="1 2">
    <name type="scientific">Pistacia atlantica</name>
    <dbReference type="NCBI Taxonomy" id="434234"/>
    <lineage>
        <taxon>Eukaryota</taxon>
        <taxon>Viridiplantae</taxon>
        <taxon>Streptophyta</taxon>
        <taxon>Embryophyta</taxon>
        <taxon>Tracheophyta</taxon>
        <taxon>Spermatophyta</taxon>
        <taxon>Magnoliopsida</taxon>
        <taxon>eudicotyledons</taxon>
        <taxon>Gunneridae</taxon>
        <taxon>Pentapetalae</taxon>
        <taxon>rosids</taxon>
        <taxon>malvids</taxon>
        <taxon>Sapindales</taxon>
        <taxon>Anacardiaceae</taxon>
        <taxon>Pistacia</taxon>
    </lineage>
</organism>
<gene>
    <name evidence="1" type="ORF">Patl1_18884</name>
</gene>
<dbReference type="Proteomes" id="UP001164250">
    <property type="component" value="Chromosome 2"/>
</dbReference>
<dbReference type="EMBL" id="CM047898">
    <property type="protein sequence ID" value="KAJ0105001.1"/>
    <property type="molecule type" value="Genomic_DNA"/>
</dbReference>
<protein>
    <submittedName>
        <fullName evidence="1">Uncharacterized protein</fullName>
    </submittedName>
</protein>
<proteinExistence type="predicted"/>
<evidence type="ECO:0000313" key="1">
    <source>
        <dbReference type="EMBL" id="KAJ0105001.1"/>
    </source>
</evidence>
<evidence type="ECO:0000313" key="2">
    <source>
        <dbReference type="Proteomes" id="UP001164250"/>
    </source>
</evidence>
<keyword evidence="2" id="KW-1185">Reference proteome</keyword>
<name>A0ACC1BZ31_9ROSI</name>
<comment type="caution">
    <text evidence="1">The sequence shown here is derived from an EMBL/GenBank/DDBJ whole genome shotgun (WGS) entry which is preliminary data.</text>
</comment>